<name>A0A8W7PR68_ANOCL</name>
<dbReference type="EnsemblMetazoa" id="ACOM035437-RA">
    <property type="protein sequence ID" value="ACOM035437-PA.1"/>
    <property type="gene ID" value="ACOM035437"/>
</dbReference>
<dbReference type="Proteomes" id="UP000075882">
    <property type="component" value="Unassembled WGS sequence"/>
</dbReference>
<sequence>MTKVNPLRTYRIAPIEQCHRNRYCRAFAFMHPRDNLTLGAESRVFCQRICKRPQRVSRTTHGEQESTYIIPRSLPRTDKPKQIHADAHKALLDAVVTDTLRTLPFGREIRTKRGSHGTNAVAVTPTQRFLHSLWHQASPAGPK</sequence>
<protein>
    <submittedName>
        <fullName evidence="1">Uncharacterized protein</fullName>
    </submittedName>
</protein>
<dbReference type="AlphaFoldDB" id="A0A8W7PR68"/>
<evidence type="ECO:0000313" key="1">
    <source>
        <dbReference type="EnsemblMetazoa" id="ACOM035437-PA.1"/>
    </source>
</evidence>
<accession>A0A8W7PR68</accession>
<reference evidence="1" key="1">
    <citation type="submission" date="2022-08" db="UniProtKB">
        <authorList>
            <consortium name="EnsemblMetazoa"/>
        </authorList>
    </citation>
    <scope>IDENTIFICATION</scope>
</reference>
<proteinExistence type="predicted"/>
<organism evidence="1">
    <name type="scientific">Anopheles coluzzii</name>
    <name type="common">African malaria mosquito</name>
    <dbReference type="NCBI Taxonomy" id="1518534"/>
    <lineage>
        <taxon>Eukaryota</taxon>
        <taxon>Metazoa</taxon>
        <taxon>Ecdysozoa</taxon>
        <taxon>Arthropoda</taxon>
        <taxon>Hexapoda</taxon>
        <taxon>Insecta</taxon>
        <taxon>Pterygota</taxon>
        <taxon>Neoptera</taxon>
        <taxon>Endopterygota</taxon>
        <taxon>Diptera</taxon>
        <taxon>Nematocera</taxon>
        <taxon>Culicoidea</taxon>
        <taxon>Culicidae</taxon>
        <taxon>Anophelinae</taxon>
        <taxon>Anopheles</taxon>
    </lineage>
</organism>